<gene>
    <name evidence="2" type="ORF">IAA07_03250</name>
</gene>
<feature type="transmembrane region" description="Helical" evidence="1">
    <location>
        <begin position="343"/>
        <end position="369"/>
    </location>
</feature>
<dbReference type="GO" id="GO:0005886">
    <property type="term" value="C:plasma membrane"/>
    <property type="evidence" value="ECO:0007669"/>
    <property type="project" value="TreeGrafter"/>
</dbReference>
<accession>A0A9D2KMG9</accession>
<keyword evidence="1" id="KW-1133">Transmembrane helix</keyword>
<feature type="transmembrane region" description="Helical" evidence="1">
    <location>
        <begin position="71"/>
        <end position="93"/>
    </location>
</feature>
<dbReference type="GO" id="GO:0015128">
    <property type="term" value="F:gluconate transmembrane transporter activity"/>
    <property type="evidence" value="ECO:0007669"/>
    <property type="project" value="InterPro"/>
</dbReference>
<dbReference type="AlphaFoldDB" id="A0A9D2KMG9"/>
<organism evidence="2 3">
    <name type="scientific">Candidatus Lachnoclostridium stercoravium</name>
    <dbReference type="NCBI Taxonomy" id="2838633"/>
    <lineage>
        <taxon>Bacteria</taxon>
        <taxon>Bacillati</taxon>
        <taxon>Bacillota</taxon>
        <taxon>Clostridia</taxon>
        <taxon>Lachnospirales</taxon>
        <taxon>Lachnospiraceae</taxon>
    </lineage>
</organism>
<keyword evidence="1" id="KW-0812">Transmembrane</keyword>
<sequence length="447" mass="46817">MSSMEVLSFIGIILSLTIIVVGSLKGHSLILVSTLAALVCSITGALATTAIEGGSLWQIFYDGYAVEYMKGVADIIIQLFPLFLGGQMFGRLLEKTGLPIAVANAVFKKIGTGGTVAAVYIATLLLSIGGINVYVIIFTMYSLAAAFYKKAGISRSLIPANILAAAVAEQALPGVPTFNLVIPAQALGVNPSSGFAMGIVAFLIIGVLNFIYLDRMAKKSMKSGEGFVDRDEDGKSTVTLDSEDLPNPFLLFVPLAFVIVLMNIFAVPAWAALFVGCAVIAVMFYKRLGGMKTVVEFLAEGAESSQVVMSTGALCGIATLIGSVPGYGIVVSFLEKSSFGSPYIMAAVAVGLLAGFAGSALGGIQFVLANFADKFIAMGASPVALTRIMAVSSLTLDSLPHNSANILTFQYCKVTYKEGYIHLVFCTVLTTLLATVATVVMAELGMF</sequence>
<evidence type="ECO:0000313" key="2">
    <source>
        <dbReference type="EMBL" id="HJA70583.1"/>
    </source>
</evidence>
<protein>
    <recommendedName>
        <fullName evidence="4">GntP family permease</fullName>
    </recommendedName>
</protein>
<reference evidence="2" key="1">
    <citation type="journal article" date="2021" name="PeerJ">
        <title>Extensive microbial diversity within the chicken gut microbiome revealed by metagenomics and culture.</title>
        <authorList>
            <person name="Gilroy R."/>
            <person name="Ravi A."/>
            <person name="Getino M."/>
            <person name="Pursley I."/>
            <person name="Horton D.L."/>
            <person name="Alikhan N.F."/>
            <person name="Baker D."/>
            <person name="Gharbi K."/>
            <person name="Hall N."/>
            <person name="Watson M."/>
            <person name="Adriaenssens E.M."/>
            <person name="Foster-Nyarko E."/>
            <person name="Jarju S."/>
            <person name="Secka A."/>
            <person name="Antonio M."/>
            <person name="Oren A."/>
            <person name="Chaudhuri R.R."/>
            <person name="La Ragione R."/>
            <person name="Hildebrand F."/>
            <person name="Pallen M.J."/>
        </authorList>
    </citation>
    <scope>NUCLEOTIDE SEQUENCE</scope>
    <source>
        <strain evidence="2">CHK178-16964</strain>
    </source>
</reference>
<reference evidence="2" key="2">
    <citation type="submission" date="2021-04" db="EMBL/GenBank/DDBJ databases">
        <authorList>
            <person name="Gilroy R."/>
        </authorList>
    </citation>
    <scope>NUCLEOTIDE SEQUENCE</scope>
    <source>
        <strain evidence="2">CHK178-16964</strain>
    </source>
</reference>
<feature type="transmembrane region" description="Helical" evidence="1">
    <location>
        <begin position="6"/>
        <end position="24"/>
    </location>
</feature>
<feature type="transmembrane region" description="Helical" evidence="1">
    <location>
        <begin position="252"/>
        <end position="285"/>
    </location>
</feature>
<keyword evidence="1" id="KW-0472">Membrane</keyword>
<proteinExistence type="predicted"/>
<comment type="caution">
    <text evidence="2">The sequence shown here is derived from an EMBL/GenBank/DDBJ whole genome shotgun (WGS) entry which is preliminary data.</text>
</comment>
<name>A0A9D2KMG9_9FIRM</name>
<dbReference type="PANTHER" id="PTHR30354">
    <property type="entry name" value="GNT FAMILY GLUCONATE TRANSPORTER"/>
    <property type="match status" value="1"/>
</dbReference>
<feature type="transmembrane region" description="Helical" evidence="1">
    <location>
        <begin position="194"/>
        <end position="213"/>
    </location>
</feature>
<feature type="transmembrane region" description="Helical" evidence="1">
    <location>
        <begin position="420"/>
        <end position="442"/>
    </location>
</feature>
<dbReference type="PANTHER" id="PTHR30354:SF7">
    <property type="entry name" value="BLL7963 PROTEIN"/>
    <property type="match status" value="1"/>
</dbReference>
<feature type="transmembrane region" description="Helical" evidence="1">
    <location>
        <begin position="29"/>
        <end position="51"/>
    </location>
</feature>
<feature type="transmembrane region" description="Helical" evidence="1">
    <location>
        <begin position="305"/>
        <end position="331"/>
    </location>
</feature>
<dbReference type="Proteomes" id="UP000823900">
    <property type="component" value="Unassembled WGS sequence"/>
</dbReference>
<dbReference type="EMBL" id="DWZA01000028">
    <property type="protein sequence ID" value="HJA70583.1"/>
    <property type="molecule type" value="Genomic_DNA"/>
</dbReference>
<evidence type="ECO:0000313" key="3">
    <source>
        <dbReference type="Proteomes" id="UP000823900"/>
    </source>
</evidence>
<evidence type="ECO:0008006" key="4">
    <source>
        <dbReference type="Google" id="ProtNLM"/>
    </source>
</evidence>
<evidence type="ECO:0000256" key="1">
    <source>
        <dbReference type="SAM" id="Phobius"/>
    </source>
</evidence>
<dbReference type="InterPro" id="IPR003474">
    <property type="entry name" value="Glcn_transporter"/>
</dbReference>